<dbReference type="OrthoDB" id="3361196at2759"/>
<feature type="non-terminal residue" evidence="1">
    <location>
        <position position="80"/>
    </location>
</feature>
<gene>
    <name evidence="1" type="ORF">PILCRDRAFT_45133</name>
</gene>
<accession>A0A0C3FB89</accession>
<name>A0A0C3FB89_PILCF</name>
<keyword evidence="2" id="KW-1185">Reference proteome</keyword>
<dbReference type="AlphaFoldDB" id="A0A0C3FB89"/>
<reference evidence="2" key="2">
    <citation type="submission" date="2015-01" db="EMBL/GenBank/DDBJ databases">
        <title>Evolutionary Origins and Diversification of the Mycorrhizal Mutualists.</title>
        <authorList>
            <consortium name="DOE Joint Genome Institute"/>
            <consortium name="Mycorrhizal Genomics Consortium"/>
            <person name="Kohler A."/>
            <person name="Kuo A."/>
            <person name="Nagy L.G."/>
            <person name="Floudas D."/>
            <person name="Copeland A."/>
            <person name="Barry K.W."/>
            <person name="Cichocki N."/>
            <person name="Veneault-Fourrey C."/>
            <person name="LaButti K."/>
            <person name="Lindquist E.A."/>
            <person name="Lipzen A."/>
            <person name="Lundell T."/>
            <person name="Morin E."/>
            <person name="Murat C."/>
            <person name="Riley R."/>
            <person name="Ohm R."/>
            <person name="Sun H."/>
            <person name="Tunlid A."/>
            <person name="Henrissat B."/>
            <person name="Grigoriev I.V."/>
            <person name="Hibbett D.S."/>
            <person name="Martin F."/>
        </authorList>
    </citation>
    <scope>NUCLEOTIDE SEQUENCE [LARGE SCALE GENOMIC DNA]</scope>
    <source>
        <strain evidence="2">F 1598</strain>
    </source>
</reference>
<dbReference type="EMBL" id="KN832996">
    <property type="protein sequence ID" value="KIM81955.1"/>
    <property type="molecule type" value="Genomic_DNA"/>
</dbReference>
<dbReference type="HOGENOM" id="CLU_2596646_0_0_1"/>
<reference evidence="1 2" key="1">
    <citation type="submission" date="2014-04" db="EMBL/GenBank/DDBJ databases">
        <authorList>
            <consortium name="DOE Joint Genome Institute"/>
            <person name="Kuo A."/>
            <person name="Tarkka M."/>
            <person name="Buscot F."/>
            <person name="Kohler A."/>
            <person name="Nagy L.G."/>
            <person name="Floudas D."/>
            <person name="Copeland A."/>
            <person name="Barry K.W."/>
            <person name="Cichocki N."/>
            <person name="Veneault-Fourrey C."/>
            <person name="LaButti K."/>
            <person name="Lindquist E.A."/>
            <person name="Lipzen A."/>
            <person name="Lundell T."/>
            <person name="Morin E."/>
            <person name="Murat C."/>
            <person name="Sun H."/>
            <person name="Tunlid A."/>
            <person name="Henrissat B."/>
            <person name="Grigoriev I.V."/>
            <person name="Hibbett D.S."/>
            <person name="Martin F."/>
            <person name="Nordberg H.P."/>
            <person name="Cantor M.N."/>
            <person name="Hua S.X."/>
        </authorList>
    </citation>
    <scope>NUCLEOTIDE SEQUENCE [LARGE SCALE GENOMIC DNA]</scope>
    <source>
        <strain evidence="1 2">F 1598</strain>
    </source>
</reference>
<proteinExistence type="predicted"/>
<sequence>QIILNPGAFINVILCSCNDTFQSVYPQCVDCFEQTNQTDLLATTDAPAIVDSICALAGSLVGGATATDGDMVPRCRVAHP</sequence>
<dbReference type="Proteomes" id="UP000054166">
    <property type="component" value="Unassembled WGS sequence"/>
</dbReference>
<dbReference type="InParanoid" id="A0A0C3FB89"/>
<evidence type="ECO:0000313" key="2">
    <source>
        <dbReference type="Proteomes" id="UP000054166"/>
    </source>
</evidence>
<evidence type="ECO:0000313" key="1">
    <source>
        <dbReference type="EMBL" id="KIM81955.1"/>
    </source>
</evidence>
<feature type="non-terminal residue" evidence="1">
    <location>
        <position position="1"/>
    </location>
</feature>
<protein>
    <submittedName>
        <fullName evidence="1">Uncharacterized protein</fullName>
    </submittedName>
</protein>
<organism evidence="1 2">
    <name type="scientific">Piloderma croceum (strain F 1598)</name>
    <dbReference type="NCBI Taxonomy" id="765440"/>
    <lineage>
        <taxon>Eukaryota</taxon>
        <taxon>Fungi</taxon>
        <taxon>Dikarya</taxon>
        <taxon>Basidiomycota</taxon>
        <taxon>Agaricomycotina</taxon>
        <taxon>Agaricomycetes</taxon>
        <taxon>Agaricomycetidae</taxon>
        <taxon>Atheliales</taxon>
        <taxon>Atheliaceae</taxon>
        <taxon>Piloderma</taxon>
    </lineage>
</organism>
<dbReference type="STRING" id="765440.A0A0C3FB89"/>